<feature type="region of interest" description="Disordered" evidence="4">
    <location>
        <begin position="256"/>
        <end position="281"/>
    </location>
</feature>
<evidence type="ECO:0000256" key="3">
    <source>
        <dbReference type="ARBA" id="ARBA00022837"/>
    </source>
</evidence>
<proteinExistence type="predicted"/>
<dbReference type="EMBL" id="VLTN01000002">
    <property type="protein sequence ID" value="KAA0157005.1"/>
    <property type="molecule type" value="Genomic_DNA"/>
</dbReference>
<evidence type="ECO:0000313" key="6">
    <source>
        <dbReference type="EMBL" id="KAA0157005.1"/>
    </source>
</evidence>
<feature type="compositionally biased region" description="Low complexity" evidence="4">
    <location>
        <begin position="60"/>
        <end position="74"/>
    </location>
</feature>
<keyword evidence="1" id="KW-0433">Leucine-rich repeat</keyword>
<reference evidence="6 7" key="1">
    <citation type="submission" date="2019-07" db="EMBL/GenBank/DDBJ databases">
        <title>Genomes of Cafeteria roenbergensis.</title>
        <authorList>
            <person name="Fischer M.G."/>
            <person name="Hackl T."/>
            <person name="Roman M."/>
        </authorList>
    </citation>
    <scope>NUCLEOTIDE SEQUENCE [LARGE SCALE GENOMIC DNA]</scope>
    <source>
        <strain evidence="6 7">BVI</strain>
    </source>
</reference>
<dbReference type="PANTHER" id="PTHR48051:SF1">
    <property type="entry name" value="RAS SUPPRESSOR PROTEIN 1"/>
    <property type="match status" value="1"/>
</dbReference>
<evidence type="ECO:0000256" key="1">
    <source>
        <dbReference type="ARBA" id="ARBA00022614"/>
    </source>
</evidence>
<dbReference type="InterPro" id="IPR002048">
    <property type="entry name" value="EF_hand_dom"/>
</dbReference>
<dbReference type="Gene3D" id="3.80.10.10">
    <property type="entry name" value="Ribonuclease Inhibitor"/>
    <property type="match status" value="3"/>
</dbReference>
<dbReference type="Gene3D" id="1.10.238.10">
    <property type="entry name" value="EF-hand"/>
    <property type="match status" value="1"/>
</dbReference>
<comment type="caution">
    <text evidence="6">The sequence shown here is derived from an EMBL/GenBank/DDBJ whole genome shotgun (WGS) entry which is preliminary data.</text>
</comment>
<keyword evidence="7" id="KW-1185">Reference proteome</keyword>
<dbReference type="GO" id="GO:0005509">
    <property type="term" value="F:calcium ion binding"/>
    <property type="evidence" value="ECO:0007669"/>
    <property type="project" value="InterPro"/>
</dbReference>
<dbReference type="SUPFAM" id="SSF47473">
    <property type="entry name" value="EF-hand"/>
    <property type="match status" value="1"/>
</dbReference>
<dbReference type="SMART" id="SM00369">
    <property type="entry name" value="LRR_TYP"/>
    <property type="match status" value="14"/>
</dbReference>
<sequence>MSAAAHGGSSPAGCGDPGAEAPWLAPSPAESLLSDDDNDSGSGGLSRTASSEEDSDEGSEAAPGPGAAAVAAAATAETQVAAPLPEPTANPARAPRLLERVIRRGSFVGHPNASDCSGTAEVVLRGDELWLRVARLRCAAASSGTELFLYTSPRPRPIAVADLEQEGPRVPLPGTGSSGVEEVMPRLMLVPTAEIRRGPPATDPGVHWRDMASVFICRPGQRLLLQGGDVPTAVFGYCTLQQVSVREAAAARGVVPAPSGTVAGEPKASPEETKASGMPAAAGSKLVGKSWAELGELARATFRHASKSWRRGTFDFREFKAALRDLGVQMTEARAWLWFQTADASGNGALECSELQTAFRILQLLASPARHLPWDSYFAFDSDPKDHSTRFRPGKVDVVAFHGICRAYGLRVSLAKAEAVFQKLDPAGKLRVPYRKFFDGFATLLDPRFELTRRGINPRQLPAGLPRNPREAARVVISEEEARLVVQVQQAAAAAAADRKAERQEHELLSKGAWVRRQMEYRKAKRAAALRERAGQRAKEPALLPSVLLLDASRNALRTLPGLKLFAQLEALRKLDVSSNCLTSLPAAISWCARLQILNASANVLEGVPAELGSLGELVSLDLSSNRLRALPAELAALSLLRSLRLDGNELRSLPDGLGEQCGALARLSLHSNLLGSLPESLASCTALTELDVSWNKLRRLPPGMGSLERLRRLVASHNELVELPPLLGSCSSLEALWVEHNGLTRLPDSICQMSRLASLRASHNRLSRLPADLGDCQSLLELTARHNLLEGLPGSLGRMADLQMADLAHNRISAIPGTIGGCRSLRHLSLAHNRVGQAGGDPLPPSFPSLASLEVLDLSRNRIERLGPVIGMHSTLAQLVLEGNLLSELPDELGQTASLVELCVAGNMLTQLQDAVCARLGSLRTLDASNNRLRSVSPALGCITTLRHLNLFHNLLETLPLEFAPAMTRLESFDVGRNPLSELPRKLAGVRPLGVRALATSLQSPWLQVGYLAQANARAREARAVRQVEDANEAADAVEAQRAGMLLEDGRAKEWELAGVHLELRGRRTVTWHRPAAQDSLLDHRVRGWLSGNSSGG</sequence>
<keyword evidence="3" id="KW-0106">Calcium</keyword>
<dbReference type="InterPro" id="IPR001611">
    <property type="entry name" value="Leu-rich_rpt"/>
</dbReference>
<dbReference type="GO" id="GO:0005737">
    <property type="term" value="C:cytoplasm"/>
    <property type="evidence" value="ECO:0007669"/>
    <property type="project" value="TreeGrafter"/>
</dbReference>
<dbReference type="SMART" id="SM00364">
    <property type="entry name" value="LRR_BAC"/>
    <property type="match status" value="15"/>
</dbReference>
<evidence type="ECO:0000313" key="7">
    <source>
        <dbReference type="Proteomes" id="UP000323011"/>
    </source>
</evidence>
<dbReference type="PRINTS" id="PR00019">
    <property type="entry name" value="LEURICHRPT"/>
</dbReference>
<dbReference type="SUPFAM" id="SSF52058">
    <property type="entry name" value="L domain-like"/>
    <property type="match status" value="2"/>
</dbReference>
<gene>
    <name evidence="6" type="ORF">FNF29_00357</name>
</gene>
<feature type="compositionally biased region" description="Low complexity" evidence="4">
    <location>
        <begin position="1"/>
        <end position="14"/>
    </location>
</feature>
<dbReference type="InterPro" id="IPR050216">
    <property type="entry name" value="LRR_domain-containing"/>
</dbReference>
<dbReference type="InterPro" id="IPR032675">
    <property type="entry name" value="LRR_dom_sf"/>
</dbReference>
<protein>
    <recommendedName>
        <fullName evidence="5">EF-hand domain-containing protein</fullName>
    </recommendedName>
</protein>
<dbReference type="AlphaFoldDB" id="A0A5A8CVF9"/>
<dbReference type="InterPro" id="IPR018247">
    <property type="entry name" value="EF_Hand_1_Ca_BS"/>
</dbReference>
<feature type="region of interest" description="Disordered" evidence="4">
    <location>
        <begin position="1"/>
        <end position="74"/>
    </location>
</feature>
<evidence type="ECO:0000259" key="5">
    <source>
        <dbReference type="PROSITE" id="PS50222"/>
    </source>
</evidence>
<dbReference type="PROSITE" id="PS51450">
    <property type="entry name" value="LRR"/>
    <property type="match status" value="3"/>
</dbReference>
<dbReference type="InterPro" id="IPR011992">
    <property type="entry name" value="EF-hand-dom_pair"/>
</dbReference>
<evidence type="ECO:0000256" key="2">
    <source>
        <dbReference type="ARBA" id="ARBA00022737"/>
    </source>
</evidence>
<dbReference type="InterPro" id="IPR003591">
    <property type="entry name" value="Leu-rich_rpt_typical-subtyp"/>
</dbReference>
<keyword evidence="2" id="KW-0677">Repeat</keyword>
<dbReference type="PROSITE" id="PS00018">
    <property type="entry name" value="EF_HAND_1"/>
    <property type="match status" value="1"/>
</dbReference>
<name>A0A5A8CVF9_CAFRO</name>
<dbReference type="PANTHER" id="PTHR48051">
    <property type="match status" value="1"/>
</dbReference>
<accession>A0A5A8CVF9</accession>
<organism evidence="6 7">
    <name type="scientific">Cafeteria roenbergensis</name>
    <name type="common">Marine flagellate</name>
    <dbReference type="NCBI Taxonomy" id="33653"/>
    <lineage>
        <taxon>Eukaryota</taxon>
        <taxon>Sar</taxon>
        <taxon>Stramenopiles</taxon>
        <taxon>Bigyra</taxon>
        <taxon>Opalozoa</taxon>
        <taxon>Bicosoecida</taxon>
        <taxon>Cafeteriaceae</taxon>
        <taxon>Cafeteria</taxon>
    </lineage>
</organism>
<feature type="domain" description="EF-hand" evidence="5">
    <location>
        <begin position="330"/>
        <end position="365"/>
    </location>
</feature>
<dbReference type="Proteomes" id="UP000323011">
    <property type="component" value="Unassembled WGS sequence"/>
</dbReference>
<dbReference type="PROSITE" id="PS50222">
    <property type="entry name" value="EF_HAND_2"/>
    <property type="match status" value="1"/>
</dbReference>
<evidence type="ECO:0000256" key="4">
    <source>
        <dbReference type="SAM" id="MobiDB-lite"/>
    </source>
</evidence>
<dbReference type="Pfam" id="PF13855">
    <property type="entry name" value="LRR_8"/>
    <property type="match status" value="2"/>
</dbReference>